<dbReference type="SMART" id="SM00331">
    <property type="entry name" value="PP2C_SIG"/>
    <property type="match status" value="1"/>
</dbReference>
<keyword evidence="3" id="KW-1185">Reference proteome</keyword>
<evidence type="ECO:0000313" key="2">
    <source>
        <dbReference type="EMBL" id="MBB3327651.1"/>
    </source>
</evidence>
<feature type="domain" description="PPM-type phosphatase" evidence="1">
    <location>
        <begin position="106"/>
        <end position="365"/>
    </location>
</feature>
<evidence type="ECO:0000313" key="3">
    <source>
        <dbReference type="Proteomes" id="UP000565572"/>
    </source>
</evidence>
<gene>
    <name evidence="2" type="ORF">FHX39_002595</name>
</gene>
<name>A0A7W5P877_9ACTN</name>
<dbReference type="RefSeq" id="WP_183339013.1">
    <property type="nucleotide sequence ID" value="NZ_JACHZG010000001.1"/>
</dbReference>
<reference evidence="2 3" key="1">
    <citation type="submission" date="2020-08" db="EMBL/GenBank/DDBJ databases">
        <title>Sequencing the genomes of 1000 actinobacteria strains.</title>
        <authorList>
            <person name="Klenk H.-P."/>
        </authorList>
    </citation>
    <scope>NUCLEOTIDE SEQUENCE [LARGE SCALE GENOMIC DNA]</scope>
    <source>
        <strain evidence="2 3">DSM 11053</strain>
    </source>
</reference>
<dbReference type="InterPro" id="IPR001932">
    <property type="entry name" value="PPM-type_phosphatase-like_dom"/>
</dbReference>
<sequence>MTENTCPACGAGVEPGQAFCESCGAALSGPAQAAPADPTLTAVEQDAPIELTRATSTTASATADALVPAARCLSCGSEVGEDGYCTVCGTKAPIPRDHYVEQPASWVAAVCDRGVKHHRNEDATAVAADPEPGSRAVLVVCDGVSTSTDSDIASLAAARRARDVLVALQPTGLPNPASRAGAIAGAMVSAVAQANDAVLAATPEGGPDAAACTFAAAVVEGDLVVFGNVGDSRVYWLPDAGGTGMGAAPAELSLDDSMAQARIAMGVDRVTAENGPQAHAITKWLGRDAPDVVPRTGSVILGHPGWVLVCSDGLWNYCSEADQLGELVTTLSGETTSPLELGEALVRWANEQGGRDNVSVALARH</sequence>
<dbReference type="Proteomes" id="UP000565572">
    <property type="component" value="Unassembled WGS sequence"/>
</dbReference>
<proteinExistence type="predicted"/>
<protein>
    <submittedName>
        <fullName evidence="2">Serine/threonine protein phosphatase PrpC</fullName>
    </submittedName>
</protein>
<dbReference type="SUPFAM" id="SSF81606">
    <property type="entry name" value="PP2C-like"/>
    <property type="match status" value="1"/>
</dbReference>
<dbReference type="AlphaFoldDB" id="A0A7W5P877"/>
<dbReference type="InterPro" id="IPR036457">
    <property type="entry name" value="PPM-type-like_dom_sf"/>
</dbReference>
<dbReference type="Pfam" id="PF12773">
    <property type="entry name" value="DZR"/>
    <property type="match status" value="1"/>
</dbReference>
<comment type="caution">
    <text evidence="2">The sequence shown here is derived from an EMBL/GenBank/DDBJ whole genome shotgun (WGS) entry which is preliminary data.</text>
</comment>
<dbReference type="PROSITE" id="PS51746">
    <property type="entry name" value="PPM_2"/>
    <property type="match status" value="1"/>
</dbReference>
<dbReference type="CDD" id="cd00143">
    <property type="entry name" value="PP2Cc"/>
    <property type="match status" value="1"/>
</dbReference>
<dbReference type="Gene3D" id="3.60.40.10">
    <property type="entry name" value="PPM-type phosphatase domain"/>
    <property type="match status" value="1"/>
</dbReference>
<dbReference type="Pfam" id="PF13672">
    <property type="entry name" value="PP2C_2"/>
    <property type="match status" value="1"/>
</dbReference>
<organism evidence="2 3">
    <name type="scientific">Microlunatus antarcticus</name>
    <dbReference type="NCBI Taxonomy" id="53388"/>
    <lineage>
        <taxon>Bacteria</taxon>
        <taxon>Bacillati</taxon>
        <taxon>Actinomycetota</taxon>
        <taxon>Actinomycetes</taxon>
        <taxon>Propionibacteriales</taxon>
        <taxon>Propionibacteriaceae</taxon>
        <taxon>Microlunatus</taxon>
    </lineage>
</organism>
<evidence type="ECO:0000259" key="1">
    <source>
        <dbReference type="PROSITE" id="PS51746"/>
    </source>
</evidence>
<dbReference type="EMBL" id="JACHZG010000001">
    <property type="protein sequence ID" value="MBB3327651.1"/>
    <property type="molecule type" value="Genomic_DNA"/>
</dbReference>
<dbReference type="InterPro" id="IPR025874">
    <property type="entry name" value="DZR"/>
</dbReference>
<accession>A0A7W5P877</accession>
<dbReference type="SMART" id="SM00332">
    <property type="entry name" value="PP2Cc"/>
    <property type="match status" value="1"/>
</dbReference>